<gene>
    <name evidence="1" type="ORF">TREVI0001_0768</name>
</gene>
<accession>C8PR77</accession>
<evidence type="ECO:0000313" key="1">
    <source>
        <dbReference type="EMBL" id="EEV20002.1"/>
    </source>
</evidence>
<name>C8PR77_9SPIR</name>
<protein>
    <submittedName>
        <fullName evidence="1">Uncharacterized protein</fullName>
    </submittedName>
</protein>
<reference evidence="1 2" key="1">
    <citation type="submission" date="2009-07" db="EMBL/GenBank/DDBJ databases">
        <authorList>
            <person name="Madupu R."/>
            <person name="Sebastian Y."/>
            <person name="Durkin A.S."/>
            <person name="Torralba M."/>
            <person name="Methe B."/>
            <person name="Sutton G.G."/>
            <person name="Strausberg R.L."/>
            <person name="Nelson K.E."/>
        </authorList>
    </citation>
    <scope>NUCLEOTIDE SEQUENCE [LARGE SCALE GENOMIC DNA]</scope>
    <source>
        <strain evidence="1 2">ATCC 35580</strain>
    </source>
</reference>
<organism evidence="1 2">
    <name type="scientific">Treponema vincentii ATCC 35580</name>
    <dbReference type="NCBI Taxonomy" id="596324"/>
    <lineage>
        <taxon>Bacteria</taxon>
        <taxon>Pseudomonadati</taxon>
        <taxon>Spirochaetota</taxon>
        <taxon>Spirochaetia</taxon>
        <taxon>Spirochaetales</taxon>
        <taxon>Treponemataceae</taxon>
        <taxon>Treponema</taxon>
    </lineage>
</organism>
<dbReference type="EMBL" id="ACYH01000041">
    <property type="protein sequence ID" value="EEV20002.1"/>
    <property type="molecule type" value="Genomic_DNA"/>
</dbReference>
<dbReference type="AlphaFoldDB" id="C8PR77"/>
<proteinExistence type="predicted"/>
<evidence type="ECO:0000313" key="2">
    <source>
        <dbReference type="Proteomes" id="UP000004509"/>
    </source>
</evidence>
<comment type="caution">
    <text evidence="1">The sequence shown here is derived from an EMBL/GenBank/DDBJ whole genome shotgun (WGS) entry which is preliminary data.</text>
</comment>
<dbReference type="Proteomes" id="UP000004509">
    <property type="component" value="Unassembled WGS sequence"/>
</dbReference>
<sequence length="45" mass="5332">MHTLFLFFKNLRGILLYWVQLVCGKHEPYTYEIPHRKKTIGLGAV</sequence>